<name>A0A6J6C4D8_9ZZZZ</name>
<evidence type="ECO:0000313" key="3">
    <source>
        <dbReference type="EMBL" id="CAB4618558.1"/>
    </source>
</evidence>
<evidence type="ECO:0000313" key="2">
    <source>
        <dbReference type="EMBL" id="CAB4545914.1"/>
    </source>
</evidence>
<accession>A0A6J6C4D8</accession>
<dbReference type="EMBL" id="CAEZUW010000147">
    <property type="protein sequence ID" value="CAB4618558.1"/>
    <property type="molecule type" value="Genomic_DNA"/>
</dbReference>
<keyword evidence="1" id="KW-1133">Transmembrane helix</keyword>
<dbReference type="AlphaFoldDB" id="A0A6J6C4D8"/>
<feature type="transmembrane region" description="Helical" evidence="1">
    <location>
        <begin position="39"/>
        <end position="57"/>
    </location>
</feature>
<feature type="transmembrane region" description="Helical" evidence="1">
    <location>
        <begin position="69"/>
        <end position="86"/>
    </location>
</feature>
<gene>
    <name evidence="2" type="ORF">UFOPK1410_00964</name>
    <name evidence="3" type="ORF">UFOPK1855_00853</name>
</gene>
<feature type="transmembrane region" description="Helical" evidence="1">
    <location>
        <begin position="12"/>
        <end position="33"/>
    </location>
</feature>
<keyword evidence="1" id="KW-0472">Membrane</keyword>
<feature type="transmembrane region" description="Helical" evidence="1">
    <location>
        <begin position="129"/>
        <end position="151"/>
    </location>
</feature>
<feature type="transmembrane region" description="Helical" evidence="1">
    <location>
        <begin position="92"/>
        <end position="109"/>
    </location>
</feature>
<sequence length="195" mass="21593">MKEHPVVVAVRRTGVLNPWVWVFGITMALQVFRGSMFDTVIFGLCTGAIWLSAAGVLDHTLGERPRPSRYAIIALVLVVTITLGIFPRHGVVHGSILIALLAISLWLLWYKDRGPKEKADPRMARSKNIWKVFCLAVTAWEFGANILGQLNNSLTTHPTISVLIDPLLDTQLGQAGFVALWLFIGVGLLGLWERK</sequence>
<keyword evidence="1" id="KW-0812">Transmembrane</keyword>
<proteinExistence type="predicted"/>
<reference evidence="2" key="1">
    <citation type="submission" date="2020-05" db="EMBL/GenBank/DDBJ databases">
        <authorList>
            <person name="Chiriac C."/>
            <person name="Salcher M."/>
            <person name="Ghai R."/>
            <person name="Kavagutti S V."/>
        </authorList>
    </citation>
    <scope>NUCLEOTIDE SEQUENCE</scope>
</reference>
<feature type="transmembrane region" description="Helical" evidence="1">
    <location>
        <begin position="171"/>
        <end position="192"/>
    </location>
</feature>
<organism evidence="2">
    <name type="scientific">freshwater metagenome</name>
    <dbReference type="NCBI Taxonomy" id="449393"/>
    <lineage>
        <taxon>unclassified sequences</taxon>
        <taxon>metagenomes</taxon>
        <taxon>ecological metagenomes</taxon>
    </lineage>
</organism>
<evidence type="ECO:0000256" key="1">
    <source>
        <dbReference type="SAM" id="Phobius"/>
    </source>
</evidence>
<protein>
    <submittedName>
        <fullName evidence="2">Unannotated protein</fullName>
    </submittedName>
</protein>
<dbReference type="EMBL" id="CAEZSH010000146">
    <property type="protein sequence ID" value="CAB4545914.1"/>
    <property type="molecule type" value="Genomic_DNA"/>
</dbReference>